<evidence type="ECO:0000313" key="1">
    <source>
        <dbReference type="EMBL" id="KAK3288762.1"/>
    </source>
</evidence>
<organism evidence="1 2">
    <name type="scientific">Cymbomonas tetramitiformis</name>
    <dbReference type="NCBI Taxonomy" id="36881"/>
    <lineage>
        <taxon>Eukaryota</taxon>
        <taxon>Viridiplantae</taxon>
        <taxon>Chlorophyta</taxon>
        <taxon>Pyramimonadophyceae</taxon>
        <taxon>Pyramimonadales</taxon>
        <taxon>Pyramimonadaceae</taxon>
        <taxon>Cymbomonas</taxon>
    </lineage>
</organism>
<sequence>MLPFCVDQRATCPPARELIWDCWVPPKFKLTHENAEDWILDNGCEYTREELHKYVDDFLAWNERAAKTLLGSEGESLRSELRRHRFDLSCGAIAPI</sequence>
<comment type="caution">
    <text evidence="1">The sequence shown here is derived from an EMBL/GenBank/DDBJ whole genome shotgun (WGS) entry which is preliminary data.</text>
</comment>
<reference evidence="1 2" key="1">
    <citation type="journal article" date="2015" name="Genome Biol. Evol.">
        <title>Comparative Genomics of a Bacterivorous Green Alga Reveals Evolutionary Causalities and Consequences of Phago-Mixotrophic Mode of Nutrition.</title>
        <authorList>
            <person name="Burns J.A."/>
            <person name="Paasch A."/>
            <person name="Narechania A."/>
            <person name="Kim E."/>
        </authorList>
    </citation>
    <scope>NUCLEOTIDE SEQUENCE [LARGE SCALE GENOMIC DNA]</scope>
    <source>
        <strain evidence="1 2">PLY_AMNH</strain>
    </source>
</reference>
<dbReference type="AlphaFoldDB" id="A0AAE0H2N7"/>
<gene>
    <name evidence="1" type="ORF">CYMTET_3779</name>
</gene>
<name>A0AAE0H2N7_9CHLO</name>
<accession>A0AAE0H2N7</accession>
<proteinExistence type="predicted"/>
<protein>
    <submittedName>
        <fullName evidence="1">Uncharacterized protein</fullName>
    </submittedName>
</protein>
<dbReference type="Proteomes" id="UP001190700">
    <property type="component" value="Unassembled WGS sequence"/>
</dbReference>
<keyword evidence="2" id="KW-1185">Reference proteome</keyword>
<dbReference type="EMBL" id="LGRX02000370">
    <property type="protein sequence ID" value="KAK3288762.1"/>
    <property type="molecule type" value="Genomic_DNA"/>
</dbReference>
<evidence type="ECO:0000313" key="2">
    <source>
        <dbReference type="Proteomes" id="UP001190700"/>
    </source>
</evidence>